<evidence type="ECO:0000259" key="2">
    <source>
        <dbReference type="Pfam" id="PF00534"/>
    </source>
</evidence>
<comment type="caution">
    <text evidence="3">The sequence shown here is derived from an EMBL/GenBank/DDBJ whole genome shotgun (WGS) entry which is preliminary data.</text>
</comment>
<sequence length="786" mass="87801">MLAVRKHPFHRPPWKTMLTNQCARSCFVNSGQEIVSVDHIDCGRLIGWYKSLDGDASTISIVIGDNHEMEIAANLPRQDVAMAGYGAPECGFDLVFQPPLPVSTRIAIVSKGTGKELLSAIVYDEGMIMQSGNAAAEEPVSLFGVPSVPAPQEPFSERGVAIAGNNLILFDISDLVYYIGHHDNLTGIQRVQSCILLAMLRHGIYDRRRLLFLSYNNHRGHFIHISVEFMSALLEDLLRPARDRRIAYSREDAKVGLLPQSAPLHQSFGALAGQSAVLCLLGAAWVNRDYFRRVVELKRVLDLRFAMVVHDLIPIYARETCDQGTARVFTSFLKRALRNTDLFFAVSQNTARDLQRYAEEIGVAAPPVIVTQNGSTFDEFIAAGAPPSPLFMERIRKPFTLFVSTIEGRKNHIFVFRVWQELVKAGVDVPDLVCVGRLGWRAEQFLSKLTETNNLQRRIHILKDVSDEELDWLYKNCLFTVYPSLYEGWGLPVGESLAKGKLCVTSRTSSLPEVGGDCAVYIDPNDTGSAIPVLRRLITDAAWREGLEHKVVTSYQPVSWRTVAERVITGCLEAGRKPRTNIFPTIDCGQEYCFGALPDALSDRLGEEMMAQILETRRARLTSAYLSDAAFLAAEEFRIGESWCEPESWGVWSRYPDAGLGFLLPQEAQGGVQACLLLNVPDPLRGMSFHIEEDGEILAAGYLNSEEVFVTFRMQPRHDAEGRVLPSRLMVRTRRDPAKQAELRAIDARGIGLGFKRFLVNRFDDVLGRLEVMERLSMRALEKPAG</sequence>
<dbReference type="GO" id="GO:0016757">
    <property type="term" value="F:glycosyltransferase activity"/>
    <property type="evidence" value="ECO:0007669"/>
    <property type="project" value="InterPro"/>
</dbReference>
<dbReference type="PANTHER" id="PTHR46401">
    <property type="entry name" value="GLYCOSYLTRANSFERASE WBBK-RELATED"/>
    <property type="match status" value="1"/>
</dbReference>
<evidence type="ECO:0000256" key="1">
    <source>
        <dbReference type="ARBA" id="ARBA00022679"/>
    </source>
</evidence>
<accession>A0A2K1FVR7</accession>
<dbReference type="AlphaFoldDB" id="A0A2K1FVR7"/>
<dbReference type="CDD" id="cd03809">
    <property type="entry name" value="GT4_MtfB-like"/>
    <property type="match status" value="1"/>
</dbReference>
<protein>
    <recommendedName>
        <fullName evidence="2">Glycosyl transferase family 1 domain-containing protein</fullName>
    </recommendedName>
</protein>
<dbReference type="EMBL" id="POWG01000028">
    <property type="protein sequence ID" value="PNQ96616.1"/>
    <property type="molecule type" value="Genomic_DNA"/>
</dbReference>
<dbReference type="Proteomes" id="UP000236268">
    <property type="component" value="Unassembled WGS sequence"/>
</dbReference>
<dbReference type="Gene3D" id="3.40.50.2000">
    <property type="entry name" value="Glycogen Phosphorylase B"/>
    <property type="match status" value="1"/>
</dbReference>
<reference evidence="3 4" key="1">
    <citation type="submission" date="2018-01" db="EMBL/GenBank/DDBJ databases">
        <title>Whole genome sequence of Azospirillum brasilense REC3 isolated from strawberry roots.</title>
        <authorList>
            <person name="Fontana C.A."/>
            <person name="Salazar S.M."/>
            <person name="Bassi D."/>
            <person name="Puglisi E."/>
            <person name="Lovaisa N.C."/>
            <person name="Toffoli L.M."/>
            <person name="Pedraza R."/>
            <person name="Cocconcelli P.S."/>
        </authorList>
    </citation>
    <scope>NUCLEOTIDE SEQUENCE [LARGE SCALE GENOMIC DNA]</scope>
    <source>
        <strain evidence="3 4">REC3</strain>
        <plasmid evidence="3">p16unnamed</plasmid>
    </source>
</reference>
<proteinExistence type="predicted"/>
<dbReference type="SUPFAM" id="SSF53756">
    <property type="entry name" value="UDP-Glycosyltransferase/glycogen phosphorylase"/>
    <property type="match status" value="1"/>
</dbReference>
<geneLocation type="plasmid" evidence="3">
    <name>p16unnamed</name>
</geneLocation>
<evidence type="ECO:0000313" key="4">
    <source>
        <dbReference type="Proteomes" id="UP000236268"/>
    </source>
</evidence>
<organism evidence="3 4">
    <name type="scientific">Azospirillum argentinense</name>
    <dbReference type="NCBI Taxonomy" id="2970906"/>
    <lineage>
        <taxon>Bacteria</taxon>
        <taxon>Pseudomonadati</taxon>
        <taxon>Pseudomonadota</taxon>
        <taxon>Alphaproteobacteria</taxon>
        <taxon>Rhodospirillales</taxon>
        <taxon>Azospirillaceae</taxon>
        <taxon>Azospirillum</taxon>
    </lineage>
</organism>
<name>A0A2K1FVR7_9PROT</name>
<dbReference type="PANTHER" id="PTHR46401:SF2">
    <property type="entry name" value="GLYCOSYLTRANSFERASE WBBK-RELATED"/>
    <property type="match status" value="1"/>
</dbReference>
<evidence type="ECO:0000313" key="3">
    <source>
        <dbReference type="EMBL" id="PNQ96616.1"/>
    </source>
</evidence>
<keyword evidence="1" id="KW-0808">Transferase</keyword>
<dbReference type="InterPro" id="IPR001296">
    <property type="entry name" value="Glyco_trans_1"/>
</dbReference>
<gene>
    <name evidence="3" type="ORF">C1S70_22880</name>
</gene>
<keyword evidence="3" id="KW-0614">Plasmid</keyword>
<feature type="domain" description="Glycosyl transferase family 1" evidence="2">
    <location>
        <begin position="397"/>
        <end position="541"/>
    </location>
</feature>
<dbReference type="Pfam" id="PF00534">
    <property type="entry name" value="Glycos_transf_1"/>
    <property type="match status" value="1"/>
</dbReference>